<evidence type="ECO:0000313" key="3">
    <source>
        <dbReference type="EMBL" id="KAK9691023.1"/>
    </source>
</evidence>
<evidence type="ECO:0000259" key="2">
    <source>
        <dbReference type="SMART" id="SM00672"/>
    </source>
</evidence>
<sequence>METMNGNFGNKSNGFGLFRQFIQSPARSSLLLFFLLSLFVGAFLSTRFLDSSPILITSETVGDKPVSRSKLDILLKDTDSISNIIPTPRKPRAKIEFPLKCSDSNVTQTCPTNYPEKADVDPKAQPPSTCPDYFRWIHEDLRPWREVGITRETLEMAKRTAEFKLVILNGKAYVEILKKSDNTRGVITRWGILQLLRRYPGRVPDLELMFDTVDLPVISKHYPWPNATAPPLFRYCGDANTFNIVFPDWTFWGWAEINIKPWNLISKEIKEGNKMIKYSDRGPYAYWKGNPFVAPHRMDLLKCNVSDEHDWGARIFIQDWIKEGKEGFKQSNLAKQCNDRYKIYIEGTAWSVSEKYILACDSLSLRVKPKYYNFFARSMMPTQHYWPIRVDNKCPSIKFAVEWGNSHTQKAQEIGKAASDFILEDVKMDYVYDYMLHLLTEYAKLLKFKPTIPKNAVDLCSETMACNAVDRQKQFMMESLVKSPSDELPCIMPSPYDRVGLLRGLRRKDNAEKQVQNWEKSYWNNQTRQQ</sequence>
<comment type="caution">
    <text evidence="3">The sequence shown here is derived from an EMBL/GenBank/DDBJ whole genome shotgun (WGS) entry which is preliminary data.</text>
</comment>
<proteinExistence type="predicted"/>
<keyword evidence="1" id="KW-0472">Membrane</keyword>
<gene>
    <name evidence="3" type="ORF">RND81_09G171200</name>
</gene>
<feature type="domain" description="Glycosyl transferase CAP10" evidence="2">
    <location>
        <begin position="202"/>
        <end position="449"/>
    </location>
</feature>
<dbReference type="Proteomes" id="UP001443914">
    <property type="component" value="Unassembled WGS sequence"/>
</dbReference>
<keyword evidence="1" id="KW-0812">Transmembrane</keyword>
<organism evidence="3 4">
    <name type="scientific">Saponaria officinalis</name>
    <name type="common">Common soapwort</name>
    <name type="synonym">Lychnis saponaria</name>
    <dbReference type="NCBI Taxonomy" id="3572"/>
    <lineage>
        <taxon>Eukaryota</taxon>
        <taxon>Viridiplantae</taxon>
        <taxon>Streptophyta</taxon>
        <taxon>Embryophyta</taxon>
        <taxon>Tracheophyta</taxon>
        <taxon>Spermatophyta</taxon>
        <taxon>Magnoliopsida</taxon>
        <taxon>eudicotyledons</taxon>
        <taxon>Gunneridae</taxon>
        <taxon>Pentapetalae</taxon>
        <taxon>Caryophyllales</taxon>
        <taxon>Caryophyllaceae</taxon>
        <taxon>Caryophylleae</taxon>
        <taxon>Saponaria</taxon>
    </lineage>
</organism>
<dbReference type="AlphaFoldDB" id="A0AAW1INE0"/>
<reference evidence="3" key="1">
    <citation type="submission" date="2024-03" db="EMBL/GenBank/DDBJ databases">
        <title>WGS assembly of Saponaria officinalis var. Norfolk2.</title>
        <authorList>
            <person name="Jenkins J."/>
            <person name="Shu S."/>
            <person name="Grimwood J."/>
            <person name="Barry K."/>
            <person name="Goodstein D."/>
            <person name="Schmutz J."/>
            <person name="Leebens-Mack J."/>
            <person name="Osbourn A."/>
        </authorList>
    </citation>
    <scope>NUCLEOTIDE SEQUENCE [LARGE SCALE GENOMIC DNA]</scope>
    <source>
        <strain evidence="3">JIC</strain>
    </source>
</reference>
<protein>
    <recommendedName>
        <fullName evidence="2">Glycosyl transferase CAP10 domain-containing protein</fullName>
    </recommendedName>
</protein>
<dbReference type="Pfam" id="PF05686">
    <property type="entry name" value="Glyco_transf_90"/>
    <property type="match status" value="1"/>
</dbReference>
<dbReference type="PANTHER" id="PTHR12203:SF99">
    <property type="entry name" value="OS04G0534100 PROTEIN"/>
    <property type="match status" value="1"/>
</dbReference>
<accession>A0AAW1INE0</accession>
<evidence type="ECO:0000313" key="4">
    <source>
        <dbReference type="Proteomes" id="UP001443914"/>
    </source>
</evidence>
<dbReference type="PANTHER" id="PTHR12203">
    <property type="entry name" value="KDEL LYS-ASP-GLU-LEU CONTAINING - RELATED"/>
    <property type="match status" value="1"/>
</dbReference>
<evidence type="ECO:0000256" key="1">
    <source>
        <dbReference type="SAM" id="Phobius"/>
    </source>
</evidence>
<feature type="transmembrane region" description="Helical" evidence="1">
    <location>
        <begin position="29"/>
        <end position="49"/>
    </location>
</feature>
<dbReference type="InterPro" id="IPR051091">
    <property type="entry name" value="O-Glucosyltr/Glycosyltrsf_90"/>
</dbReference>
<dbReference type="EMBL" id="JBDFQZ010000009">
    <property type="protein sequence ID" value="KAK9691023.1"/>
    <property type="molecule type" value="Genomic_DNA"/>
</dbReference>
<keyword evidence="4" id="KW-1185">Reference proteome</keyword>
<dbReference type="InterPro" id="IPR006598">
    <property type="entry name" value="CAP10"/>
</dbReference>
<dbReference type="SMART" id="SM00672">
    <property type="entry name" value="CAP10"/>
    <property type="match status" value="1"/>
</dbReference>
<keyword evidence="1" id="KW-1133">Transmembrane helix</keyword>
<name>A0AAW1INE0_SAPOF</name>